<keyword evidence="3" id="KW-0238">DNA-binding</keyword>
<comment type="similarity">
    <text evidence="1">Belongs to the LysR transcriptional regulatory family.</text>
</comment>
<dbReference type="CDD" id="cd08475">
    <property type="entry name" value="PBP2_CrgA_like_6"/>
    <property type="match status" value="1"/>
</dbReference>
<dbReference type="Gene3D" id="3.40.190.290">
    <property type="match status" value="1"/>
</dbReference>
<reference evidence="6 7" key="1">
    <citation type="submission" date="2015-02" db="EMBL/GenBank/DDBJ databases">
        <title>Draft genome sequence of Pseudomonas stutzeri NT0128 isolated from wheat (Triticum turgidum) rhizosphere.</title>
        <authorList>
            <person name="Tovi N."/>
            <person name="Frenk S."/>
            <person name="Hadar Y."/>
            <person name="Minz D."/>
        </authorList>
    </citation>
    <scope>NUCLEOTIDE SEQUENCE [LARGE SCALE GENOMIC DNA]</scope>
    <source>
        <strain evidence="6 7">NT0128</strain>
    </source>
</reference>
<dbReference type="Pfam" id="PF00126">
    <property type="entry name" value="HTH_1"/>
    <property type="match status" value="1"/>
</dbReference>
<protein>
    <submittedName>
        <fullName evidence="6">LysR family transcriptional regulator</fullName>
    </submittedName>
</protein>
<dbReference type="OrthoDB" id="9110639at2"/>
<name>A0A0D9ANR1_STUST</name>
<dbReference type="AlphaFoldDB" id="A0A0D9ANR1"/>
<evidence type="ECO:0000313" key="7">
    <source>
        <dbReference type="Proteomes" id="UP000032487"/>
    </source>
</evidence>
<keyword evidence="2" id="KW-0805">Transcription regulation</keyword>
<dbReference type="PROSITE" id="PS50931">
    <property type="entry name" value="HTH_LYSR"/>
    <property type="match status" value="1"/>
</dbReference>
<feature type="domain" description="HTH lysR-type" evidence="5">
    <location>
        <begin position="1"/>
        <end position="59"/>
    </location>
</feature>
<dbReference type="Proteomes" id="UP000032487">
    <property type="component" value="Unassembled WGS sequence"/>
</dbReference>
<keyword evidence="4" id="KW-0804">Transcription</keyword>
<dbReference type="PANTHER" id="PTHR30537">
    <property type="entry name" value="HTH-TYPE TRANSCRIPTIONAL REGULATOR"/>
    <property type="match status" value="1"/>
</dbReference>
<organism evidence="6 7">
    <name type="scientific">Stutzerimonas stutzeri</name>
    <name type="common">Pseudomonas stutzeri</name>
    <dbReference type="NCBI Taxonomy" id="316"/>
    <lineage>
        <taxon>Bacteria</taxon>
        <taxon>Pseudomonadati</taxon>
        <taxon>Pseudomonadota</taxon>
        <taxon>Gammaproteobacteria</taxon>
        <taxon>Pseudomonadales</taxon>
        <taxon>Pseudomonadaceae</taxon>
        <taxon>Stutzerimonas</taxon>
    </lineage>
</organism>
<evidence type="ECO:0000256" key="4">
    <source>
        <dbReference type="ARBA" id="ARBA00023163"/>
    </source>
</evidence>
<evidence type="ECO:0000256" key="1">
    <source>
        <dbReference type="ARBA" id="ARBA00009437"/>
    </source>
</evidence>
<dbReference type="GO" id="GO:0043565">
    <property type="term" value="F:sequence-specific DNA binding"/>
    <property type="evidence" value="ECO:0007669"/>
    <property type="project" value="TreeGrafter"/>
</dbReference>
<dbReference type="InterPro" id="IPR058163">
    <property type="entry name" value="LysR-type_TF_proteobact-type"/>
</dbReference>
<evidence type="ECO:0000313" key="6">
    <source>
        <dbReference type="EMBL" id="KJH82309.1"/>
    </source>
</evidence>
<dbReference type="FunFam" id="1.10.10.10:FF:000001">
    <property type="entry name" value="LysR family transcriptional regulator"/>
    <property type="match status" value="1"/>
</dbReference>
<dbReference type="Pfam" id="PF03466">
    <property type="entry name" value="LysR_substrate"/>
    <property type="match status" value="1"/>
</dbReference>
<dbReference type="InterPro" id="IPR005119">
    <property type="entry name" value="LysR_subst-bd"/>
</dbReference>
<accession>A0A0D9ANR1</accession>
<dbReference type="GO" id="GO:0003700">
    <property type="term" value="F:DNA-binding transcription factor activity"/>
    <property type="evidence" value="ECO:0007669"/>
    <property type="project" value="InterPro"/>
</dbReference>
<sequence length="305" mass="33738">MDRLTSMAVFVRVVELGSFAAAGNALDLSGPMVGKHIRALEERLGVRLISRTTRRQSLTGIGNAYYERCRAILAEVELSEALAADHMAEPRGKLRVTVPVHFGRHCVAPVLLELARQYPALELDISFNDRLSDLAEDGFDLAIRTGVPADDTNLVARRVARQTMVVCAAPGYLLEHGQPQRIEDLSEHQAIAYRRSGPVAPWLFPHDGQAPLEILPRYRLCLDDLDAIADAATTGIGLAWLPYWLVHERILANTLVQVFPQQPGHLYDVYALWLQTPRLPLRVRLAVDALAAQLPGSAPLIRDVE</sequence>
<evidence type="ECO:0000256" key="3">
    <source>
        <dbReference type="ARBA" id="ARBA00023125"/>
    </source>
</evidence>
<dbReference type="SUPFAM" id="SSF53850">
    <property type="entry name" value="Periplasmic binding protein-like II"/>
    <property type="match status" value="1"/>
</dbReference>
<dbReference type="PANTHER" id="PTHR30537:SF5">
    <property type="entry name" value="HTH-TYPE TRANSCRIPTIONAL ACTIVATOR TTDR-RELATED"/>
    <property type="match status" value="1"/>
</dbReference>
<evidence type="ECO:0000256" key="2">
    <source>
        <dbReference type="ARBA" id="ARBA00023015"/>
    </source>
</evidence>
<gene>
    <name evidence="6" type="ORF">UF78_09205</name>
</gene>
<dbReference type="Gene3D" id="1.10.10.10">
    <property type="entry name" value="Winged helix-like DNA-binding domain superfamily/Winged helix DNA-binding domain"/>
    <property type="match status" value="1"/>
</dbReference>
<dbReference type="GO" id="GO:0006351">
    <property type="term" value="P:DNA-templated transcription"/>
    <property type="evidence" value="ECO:0007669"/>
    <property type="project" value="TreeGrafter"/>
</dbReference>
<proteinExistence type="inferred from homology"/>
<comment type="caution">
    <text evidence="6">The sequence shown here is derived from an EMBL/GenBank/DDBJ whole genome shotgun (WGS) entry which is preliminary data.</text>
</comment>
<dbReference type="SUPFAM" id="SSF46785">
    <property type="entry name" value="Winged helix' DNA-binding domain"/>
    <property type="match status" value="1"/>
</dbReference>
<dbReference type="RefSeq" id="WP_045161858.1">
    <property type="nucleotide sequence ID" value="NZ_JYHV01000015.1"/>
</dbReference>
<dbReference type="EMBL" id="JYHV01000015">
    <property type="protein sequence ID" value="KJH82309.1"/>
    <property type="molecule type" value="Genomic_DNA"/>
</dbReference>
<dbReference type="InterPro" id="IPR036390">
    <property type="entry name" value="WH_DNA-bd_sf"/>
</dbReference>
<dbReference type="InterPro" id="IPR000847">
    <property type="entry name" value="LysR_HTH_N"/>
</dbReference>
<dbReference type="InterPro" id="IPR036388">
    <property type="entry name" value="WH-like_DNA-bd_sf"/>
</dbReference>
<dbReference type="PATRIC" id="fig|316.101.peg.869"/>
<evidence type="ECO:0000259" key="5">
    <source>
        <dbReference type="PROSITE" id="PS50931"/>
    </source>
</evidence>